<dbReference type="RefSeq" id="XP_070059194.1">
    <property type="nucleotide sequence ID" value="XM_070203093.1"/>
</dbReference>
<feature type="compositionally biased region" description="Acidic residues" evidence="1">
    <location>
        <begin position="308"/>
        <end position="329"/>
    </location>
</feature>
<feature type="compositionally biased region" description="Acidic residues" evidence="1">
    <location>
        <begin position="290"/>
        <end position="299"/>
    </location>
</feature>
<keyword evidence="4" id="KW-1185">Reference proteome</keyword>
<dbReference type="Pfam" id="PF10263">
    <property type="entry name" value="SprT-like"/>
    <property type="match status" value="1"/>
</dbReference>
<feature type="compositionally biased region" description="Polar residues" evidence="1">
    <location>
        <begin position="242"/>
        <end position="258"/>
    </location>
</feature>
<feature type="region of interest" description="Disordered" evidence="1">
    <location>
        <begin position="393"/>
        <end position="423"/>
    </location>
</feature>
<dbReference type="GO" id="GO:0005634">
    <property type="term" value="C:nucleus"/>
    <property type="evidence" value="ECO:0007669"/>
    <property type="project" value="TreeGrafter"/>
</dbReference>
<evidence type="ECO:0000313" key="3">
    <source>
        <dbReference type="EMBL" id="WWC71304.1"/>
    </source>
</evidence>
<dbReference type="GeneID" id="30172202"/>
<dbReference type="InterPro" id="IPR036910">
    <property type="entry name" value="HMG_box_dom_sf"/>
</dbReference>
<dbReference type="KEGG" id="kpin:30172202"/>
<protein>
    <recommendedName>
        <fullName evidence="2">SprT-like domain-containing protein</fullName>
    </recommendedName>
</protein>
<dbReference type="PANTHER" id="PTHR23099">
    <property type="entry name" value="TRANSCRIPTIONAL REGULATOR"/>
    <property type="match status" value="1"/>
</dbReference>
<sequence>MSRTPHRNRRRIIESSDEEIEEIQSLSLNHRSQSESPSIPGPSIPRMNFAKVPLTPSRSTNFAPTPIKKIDFSAVRAKTPGKKLGGLKFLHTPAKTHETIPSSPSDVCHIGKTQATSEKGDELQEQLDLDIGVLRIEDGFVSIVREELEPIEDQVGNEDEEDVEGILEFSPTPSIPAALPAIDPYTTPSSPHSPCVLASPATPILVDSDEESNGSVIWNPTPRRTPGKRIVLSDSDSDAETGPSSSSAPQRVSHSDSLSPIRDRALPKIRRKPAILRFIEDQAHDKSDEQELYDEEDDTLGSLRDFIVDDDYETEEEEISNSEEEDYGSDEGQRSEGDESDGIEILPTPPKAKTANTPKSHFDDEILYYSPPGRVHRLDIQLPDLDQLVIASSDSEAASHSPIRNKKKSISREKSEKKSFTSKGWAEERERIANVIFKELDERVFERKLGIEGVGAKVIWNKRLLTTAGVARSKRVTKNGESTKEHWIELSEKVLTGEKQIINTVAHEMCHLATWIISNEYRNPHGRIFKSWGKKVMRVRKDIEVTTTHAYTIEYKYHWKCSTNYCGKVYKRHSKSIDTTKHACGSCKGKLVPLFETKQKASSAFQVYLKTNMKNAKNAMPGSSHGEVMRALSKRWNEFGENGNHEDFWKSAAAASVIM</sequence>
<dbReference type="Proteomes" id="UP000094020">
    <property type="component" value="Chromosome 7"/>
</dbReference>
<dbReference type="EMBL" id="CP144525">
    <property type="protein sequence ID" value="WWC71304.1"/>
    <property type="molecule type" value="Genomic_DNA"/>
</dbReference>
<gene>
    <name evidence="3" type="ORF">I206_105258</name>
</gene>
<dbReference type="InterPro" id="IPR006640">
    <property type="entry name" value="SprT-like_domain"/>
</dbReference>
<organism evidence="3 4">
    <name type="scientific">Kwoniella pini CBS 10737</name>
    <dbReference type="NCBI Taxonomy" id="1296096"/>
    <lineage>
        <taxon>Eukaryota</taxon>
        <taxon>Fungi</taxon>
        <taxon>Dikarya</taxon>
        <taxon>Basidiomycota</taxon>
        <taxon>Agaricomycotina</taxon>
        <taxon>Tremellomycetes</taxon>
        <taxon>Tremellales</taxon>
        <taxon>Cryptococcaceae</taxon>
        <taxon>Kwoniella</taxon>
    </lineage>
</organism>
<evidence type="ECO:0000259" key="2">
    <source>
        <dbReference type="SMART" id="SM00731"/>
    </source>
</evidence>
<evidence type="ECO:0000256" key="1">
    <source>
        <dbReference type="SAM" id="MobiDB-lite"/>
    </source>
</evidence>
<dbReference type="SMART" id="SM00731">
    <property type="entry name" value="SprT"/>
    <property type="match status" value="1"/>
</dbReference>
<feature type="region of interest" description="Disordered" evidence="1">
    <location>
        <begin position="206"/>
        <end position="266"/>
    </location>
</feature>
<dbReference type="SUPFAM" id="SSF47095">
    <property type="entry name" value="HMG-box"/>
    <property type="match status" value="1"/>
</dbReference>
<proteinExistence type="predicted"/>
<reference evidence="3" key="2">
    <citation type="submission" date="2024-02" db="EMBL/GenBank/DDBJ databases">
        <title>Comparative genomics of Cryptococcus and Kwoniella reveals pathogenesis evolution and contrasting modes of karyotype evolution via chromosome fusion or intercentromeric recombination.</title>
        <authorList>
            <person name="Coelho M.A."/>
            <person name="David-Palma M."/>
            <person name="Shea T."/>
            <person name="Bowers K."/>
            <person name="McGinley-Smith S."/>
            <person name="Mohammad A.W."/>
            <person name="Gnirke A."/>
            <person name="Yurkov A.M."/>
            <person name="Nowrousian M."/>
            <person name="Sun S."/>
            <person name="Cuomo C.A."/>
            <person name="Heitman J."/>
        </authorList>
    </citation>
    <scope>NUCLEOTIDE SEQUENCE</scope>
    <source>
        <strain evidence="3">CBS 10737</strain>
    </source>
</reference>
<evidence type="ECO:0000313" key="4">
    <source>
        <dbReference type="Proteomes" id="UP000094020"/>
    </source>
</evidence>
<feature type="region of interest" description="Disordered" evidence="1">
    <location>
        <begin position="1"/>
        <end position="63"/>
    </location>
</feature>
<name>A0AAJ8L635_9TREE</name>
<accession>A0AAJ8L635</accession>
<dbReference type="AlphaFoldDB" id="A0AAJ8L635"/>
<dbReference type="PANTHER" id="PTHR23099:SF0">
    <property type="entry name" value="GERM CELL NUCLEAR ACIDIC PROTEIN"/>
    <property type="match status" value="1"/>
</dbReference>
<dbReference type="CDD" id="cd00084">
    <property type="entry name" value="HMG-box_SF"/>
    <property type="match status" value="1"/>
</dbReference>
<dbReference type="GO" id="GO:0006950">
    <property type="term" value="P:response to stress"/>
    <property type="evidence" value="ECO:0007669"/>
    <property type="project" value="UniProtKB-ARBA"/>
</dbReference>
<reference evidence="3" key="1">
    <citation type="submission" date="2013-07" db="EMBL/GenBank/DDBJ databases">
        <authorList>
            <consortium name="The Broad Institute Genome Sequencing Platform"/>
            <person name="Cuomo C."/>
            <person name="Litvintseva A."/>
            <person name="Chen Y."/>
            <person name="Heitman J."/>
            <person name="Sun S."/>
            <person name="Springer D."/>
            <person name="Dromer F."/>
            <person name="Young S.K."/>
            <person name="Zeng Q."/>
            <person name="Gargeya S."/>
            <person name="Fitzgerald M."/>
            <person name="Abouelleil A."/>
            <person name="Alvarado L."/>
            <person name="Berlin A.M."/>
            <person name="Chapman S.B."/>
            <person name="Dewar J."/>
            <person name="Goldberg J."/>
            <person name="Griggs A."/>
            <person name="Gujja S."/>
            <person name="Hansen M."/>
            <person name="Howarth C."/>
            <person name="Imamovic A."/>
            <person name="Larimer J."/>
            <person name="McCowan C."/>
            <person name="Murphy C."/>
            <person name="Pearson M."/>
            <person name="Priest M."/>
            <person name="Roberts A."/>
            <person name="Saif S."/>
            <person name="Shea T."/>
            <person name="Sykes S."/>
            <person name="Wortman J."/>
            <person name="Nusbaum C."/>
            <person name="Birren B."/>
        </authorList>
    </citation>
    <scope>NUCLEOTIDE SEQUENCE</scope>
    <source>
        <strain evidence="3">CBS 10737</strain>
    </source>
</reference>
<feature type="domain" description="SprT-like" evidence="2">
    <location>
        <begin position="430"/>
        <end position="594"/>
    </location>
</feature>
<feature type="compositionally biased region" description="Basic residues" evidence="1">
    <location>
        <begin position="1"/>
        <end position="10"/>
    </location>
</feature>
<feature type="compositionally biased region" description="Basic and acidic residues" evidence="1">
    <location>
        <begin position="410"/>
        <end position="423"/>
    </location>
</feature>
<feature type="compositionally biased region" description="Basic and acidic residues" evidence="1">
    <location>
        <begin position="280"/>
        <end position="289"/>
    </location>
</feature>
<feature type="region of interest" description="Disordered" evidence="1">
    <location>
        <begin position="280"/>
        <end position="359"/>
    </location>
</feature>